<accession>A0A8X6XTJ3</accession>
<comment type="caution">
    <text evidence="2">The sequence shown here is derived from an EMBL/GenBank/DDBJ whole genome shotgun (WGS) entry which is preliminary data.</text>
</comment>
<organism evidence="2 3">
    <name type="scientific">Trichonephila inaurata madagascariensis</name>
    <dbReference type="NCBI Taxonomy" id="2747483"/>
    <lineage>
        <taxon>Eukaryota</taxon>
        <taxon>Metazoa</taxon>
        <taxon>Ecdysozoa</taxon>
        <taxon>Arthropoda</taxon>
        <taxon>Chelicerata</taxon>
        <taxon>Arachnida</taxon>
        <taxon>Araneae</taxon>
        <taxon>Araneomorphae</taxon>
        <taxon>Entelegynae</taxon>
        <taxon>Araneoidea</taxon>
        <taxon>Nephilidae</taxon>
        <taxon>Trichonephila</taxon>
        <taxon>Trichonephila inaurata</taxon>
    </lineage>
</organism>
<keyword evidence="3" id="KW-1185">Reference proteome</keyword>
<reference evidence="2" key="1">
    <citation type="submission" date="2020-08" db="EMBL/GenBank/DDBJ databases">
        <title>Multicomponent nature underlies the extraordinary mechanical properties of spider dragline silk.</title>
        <authorList>
            <person name="Kono N."/>
            <person name="Nakamura H."/>
            <person name="Mori M."/>
            <person name="Yoshida Y."/>
            <person name="Ohtoshi R."/>
            <person name="Malay A.D."/>
            <person name="Moran D.A.P."/>
            <person name="Tomita M."/>
            <person name="Numata K."/>
            <person name="Arakawa K."/>
        </authorList>
    </citation>
    <scope>NUCLEOTIDE SEQUENCE</scope>
</reference>
<dbReference type="OrthoDB" id="6435519at2759"/>
<feature type="compositionally biased region" description="Polar residues" evidence="1">
    <location>
        <begin position="1"/>
        <end position="13"/>
    </location>
</feature>
<name>A0A8X6XTJ3_9ARAC</name>
<dbReference type="AlphaFoldDB" id="A0A8X6XTJ3"/>
<protein>
    <submittedName>
        <fullName evidence="2">KRAB-related domain-containing protein</fullName>
    </submittedName>
</protein>
<dbReference type="EMBL" id="BMAV01012545">
    <property type="protein sequence ID" value="GFY59259.1"/>
    <property type="molecule type" value="Genomic_DNA"/>
</dbReference>
<gene>
    <name evidence="2" type="primary">NCL1_46725</name>
    <name evidence="2" type="ORF">TNIN_313831</name>
</gene>
<evidence type="ECO:0000313" key="3">
    <source>
        <dbReference type="Proteomes" id="UP000886998"/>
    </source>
</evidence>
<feature type="region of interest" description="Disordered" evidence="1">
    <location>
        <begin position="1"/>
        <end position="41"/>
    </location>
</feature>
<proteinExistence type="predicted"/>
<evidence type="ECO:0000313" key="2">
    <source>
        <dbReference type="EMBL" id="GFY59259.1"/>
    </source>
</evidence>
<feature type="compositionally biased region" description="Basic and acidic residues" evidence="1">
    <location>
        <begin position="17"/>
        <end position="26"/>
    </location>
</feature>
<evidence type="ECO:0000256" key="1">
    <source>
        <dbReference type="SAM" id="MobiDB-lite"/>
    </source>
</evidence>
<dbReference type="Proteomes" id="UP000886998">
    <property type="component" value="Unassembled WGS sequence"/>
</dbReference>
<sequence length="101" mass="11693">MKSLRNSSNSCNLQEWDGSKLGENRVNKSNRKNSSEKNLKVDDDIQLTVSKTNNFSSGSCQAGREFFQNLMLRTKKHRKNLEALHELLETFLRDNEDQNCE</sequence>